<protein>
    <submittedName>
        <fullName evidence="2">Putative NADH-flavin reductase</fullName>
    </submittedName>
</protein>
<sequence>MRLVIAGGHGKIALVLTGLAADRGDTVIGVVRNPDHVDDIRARGGDGVVLDLETATAEQVAAVLAGADAVVFAAGAGPGSGIPRKDSVDRGAAALTAEAAQIAQVRRYVQISAMGLDRGSADEVFSAYLAAKDAAERDLRARDLDWTIVRPGRLSDDAPTGRVSLGASVAPGVVSRADVAAVLVAVLDEPRTAGLTLELVGGDVPVVESVAAAVR</sequence>
<gene>
    <name evidence="2" type="ORF">SAMN04487818_12334</name>
</gene>
<dbReference type="Pfam" id="PF13460">
    <property type="entry name" value="NAD_binding_10"/>
    <property type="match status" value="1"/>
</dbReference>
<organism evidence="2 3">
    <name type="scientific">Actinokineospora terrae</name>
    <dbReference type="NCBI Taxonomy" id="155974"/>
    <lineage>
        <taxon>Bacteria</taxon>
        <taxon>Bacillati</taxon>
        <taxon>Actinomycetota</taxon>
        <taxon>Actinomycetes</taxon>
        <taxon>Pseudonocardiales</taxon>
        <taxon>Pseudonocardiaceae</taxon>
        <taxon>Actinokineospora</taxon>
    </lineage>
</organism>
<keyword evidence="3" id="KW-1185">Reference proteome</keyword>
<dbReference type="RefSeq" id="WP_092787114.1">
    <property type="nucleotide sequence ID" value="NZ_FOGI01000023.1"/>
</dbReference>
<feature type="domain" description="NAD(P)-binding" evidence="1">
    <location>
        <begin position="7"/>
        <end position="190"/>
    </location>
</feature>
<dbReference type="EMBL" id="FOGI01000023">
    <property type="protein sequence ID" value="SES48944.1"/>
    <property type="molecule type" value="Genomic_DNA"/>
</dbReference>
<dbReference type="PANTHER" id="PTHR15020">
    <property type="entry name" value="FLAVIN REDUCTASE-RELATED"/>
    <property type="match status" value="1"/>
</dbReference>
<dbReference type="SUPFAM" id="SSF51735">
    <property type="entry name" value="NAD(P)-binding Rossmann-fold domains"/>
    <property type="match status" value="1"/>
</dbReference>
<name>A0A1H9XS10_9PSEU</name>
<dbReference type="AlphaFoldDB" id="A0A1H9XS10"/>
<evidence type="ECO:0000313" key="2">
    <source>
        <dbReference type="EMBL" id="SES48944.1"/>
    </source>
</evidence>
<dbReference type="STRING" id="155974.SAMN04487818_12334"/>
<dbReference type="PANTHER" id="PTHR15020:SF50">
    <property type="entry name" value="UPF0659 PROTEIN YMR090W"/>
    <property type="match status" value="1"/>
</dbReference>
<dbReference type="InterPro" id="IPR036291">
    <property type="entry name" value="NAD(P)-bd_dom_sf"/>
</dbReference>
<accession>A0A1H9XS10</accession>
<evidence type="ECO:0000313" key="3">
    <source>
        <dbReference type="Proteomes" id="UP000199051"/>
    </source>
</evidence>
<proteinExistence type="predicted"/>
<dbReference type="Proteomes" id="UP000199051">
    <property type="component" value="Unassembled WGS sequence"/>
</dbReference>
<dbReference type="InterPro" id="IPR016040">
    <property type="entry name" value="NAD(P)-bd_dom"/>
</dbReference>
<reference evidence="3" key="1">
    <citation type="submission" date="2016-10" db="EMBL/GenBank/DDBJ databases">
        <authorList>
            <person name="Varghese N."/>
            <person name="Submissions S."/>
        </authorList>
    </citation>
    <scope>NUCLEOTIDE SEQUENCE [LARGE SCALE GENOMIC DNA]</scope>
    <source>
        <strain evidence="3">DSM 44260</strain>
    </source>
</reference>
<evidence type="ECO:0000259" key="1">
    <source>
        <dbReference type="Pfam" id="PF13460"/>
    </source>
</evidence>
<dbReference type="Gene3D" id="3.40.50.720">
    <property type="entry name" value="NAD(P)-binding Rossmann-like Domain"/>
    <property type="match status" value="1"/>
</dbReference>